<keyword evidence="4" id="KW-0444">Lipid biosynthesis</keyword>
<dbReference type="InterPro" id="IPR004570">
    <property type="entry name" value="Phosphatidylglycerol_P_synth"/>
</dbReference>
<evidence type="ECO:0000256" key="5">
    <source>
        <dbReference type="ARBA" id="ARBA00022679"/>
    </source>
</evidence>
<dbReference type="STRING" id="554055.A0A2P6VSF2"/>
<dbReference type="InterPro" id="IPR043130">
    <property type="entry name" value="CDP-OH_PTrfase_TM_dom"/>
</dbReference>
<evidence type="ECO:0000256" key="7">
    <source>
        <dbReference type="ARBA" id="ARBA00022989"/>
    </source>
</evidence>
<proteinExistence type="inferred from homology"/>
<dbReference type="InterPro" id="IPR050324">
    <property type="entry name" value="CDP-alcohol_PTase-I"/>
</dbReference>
<feature type="region of interest" description="Disordered" evidence="13">
    <location>
        <begin position="20"/>
        <end position="40"/>
    </location>
</feature>
<dbReference type="Pfam" id="PF01066">
    <property type="entry name" value="CDP-OH_P_transf"/>
    <property type="match status" value="1"/>
</dbReference>
<keyword evidence="10" id="KW-0594">Phospholipid biosynthesis</keyword>
<keyword evidence="5 12" id="KW-0808">Transferase</keyword>
<dbReference type="InterPro" id="IPR048254">
    <property type="entry name" value="CDP_ALCOHOL_P_TRANSF_CS"/>
</dbReference>
<comment type="cofactor">
    <cofactor evidence="1">
        <name>Mn(2+)</name>
        <dbReference type="ChEBI" id="CHEBI:29035"/>
    </cofactor>
</comment>
<name>A0A2P6VSF2_9CHLO</name>
<dbReference type="FunFam" id="1.20.120.1760:FF:000008">
    <property type="entry name" value="CDP-diacylglycerol--glycerol-3-phosphate 3-phosphatidyltransferase 2"/>
    <property type="match status" value="1"/>
</dbReference>
<evidence type="ECO:0000256" key="12">
    <source>
        <dbReference type="RuleBase" id="RU003750"/>
    </source>
</evidence>
<organism evidence="15 16">
    <name type="scientific">Micractinium conductrix</name>
    <dbReference type="NCBI Taxonomy" id="554055"/>
    <lineage>
        <taxon>Eukaryota</taxon>
        <taxon>Viridiplantae</taxon>
        <taxon>Chlorophyta</taxon>
        <taxon>core chlorophytes</taxon>
        <taxon>Trebouxiophyceae</taxon>
        <taxon>Chlorellales</taxon>
        <taxon>Chlorellaceae</taxon>
        <taxon>Chlorella clade</taxon>
        <taxon>Micractinium</taxon>
    </lineage>
</organism>
<evidence type="ECO:0000256" key="13">
    <source>
        <dbReference type="SAM" id="MobiDB-lite"/>
    </source>
</evidence>
<keyword evidence="7 14" id="KW-1133">Transmembrane helix</keyword>
<dbReference type="GO" id="GO:0005737">
    <property type="term" value="C:cytoplasm"/>
    <property type="evidence" value="ECO:0007669"/>
    <property type="project" value="UniProtKB-ARBA"/>
</dbReference>
<keyword evidence="9 14" id="KW-0472">Membrane</keyword>
<keyword evidence="6 14" id="KW-0812">Transmembrane</keyword>
<dbReference type="AlphaFoldDB" id="A0A2P6VSF2"/>
<comment type="similarity">
    <text evidence="3 12">Belongs to the CDP-alcohol phosphatidyltransferase class-I family.</text>
</comment>
<protein>
    <submittedName>
        <fullName evidence="15">CDP-diacylglycerol-glycerol-3-phosphate 3-phosphatidyltransferase 2-like</fullName>
    </submittedName>
</protein>
<dbReference type="Proteomes" id="UP000239649">
    <property type="component" value="Unassembled WGS sequence"/>
</dbReference>
<accession>A0A2P6VSF2</accession>
<dbReference type="PROSITE" id="PS00379">
    <property type="entry name" value="CDP_ALCOHOL_P_TRANSF"/>
    <property type="match status" value="1"/>
</dbReference>
<dbReference type="EMBL" id="LHPF02000001">
    <property type="protein sequence ID" value="PSC76980.1"/>
    <property type="molecule type" value="Genomic_DNA"/>
</dbReference>
<dbReference type="PANTHER" id="PTHR14269">
    <property type="entry name" value="CDP-DIACYLGLYCEROL--GLYCEROL-3-PHOSPHATE 3-PHOSPHATIDYLTRANSFERASE-RELATED"/>
    <property type="match status" value="1"/>
</dbReference>
<dbReference type="Gene3D" id="1.20.120.1760">
    <property type="match status" value="1"/>
</dbReference>
<evidence type="ECO:0000256" key="9">
    <source>
        <dbReference type="ARBA" id="ARBA00023136"/>
    </source>
</evidence>
<dbReference type="GO" id="GO:0045995">
    <property type="term" value="P:regulation of embryonic development"/>
    <property type="evidence" value="ECO:0007669"/>
    <property type="project" value="UniProtKB-ARBA"/>
</dbReference>
<dbReference type="InterPro" id="IPR000462">
    <property type="entry name" value="CDP-OH_P_trans"/>
</dbReference>
<evidence type="ECO:0000256" key="8">
    <source>
        <dbReference type="ARBA" id="ARBA00023098"/>
    </source>
</evidence>
<dbReference type="GO" id="GO:0030145">
    <property type="term" value="F:manganese ion binding"/>
    <property type="evidence" value="ECO:0007669"/>
    <property type="project" value="UniProtKB-ARBA"/>
</dbReference>
<comment type="caution">
    <text evidence="15">The sequence shown here is derived from an EMBL/GenBank/DDBJ whole genome shotgun (WGS) entry which is preliminary data.</text>
</comment>
<evidence type="ECO:0000256" key="14">
    <source>
        <dbReference type="SAM" id="Phobius"/>
    </source>
</evidence>
<evidence type="ECO:0000256" key="3">
    <source>
        <dbReference type="ARBA" id="ARBA00010441"/>
    </source>
</evidence>
<dbReference type="GO" id="GO:0008444">
    <property type="term" value="F:CDP-diacylglycerol-glycerol-3-phosphate 3-phosphatidyltransferase activity"/>
    <property type="evidence" value="ECO:0007669"/>
    <property type="project" value="InterPro"/>
</dbReference>
<evidence type="ECO:0000313" key="15">
    <source>
        <dbReference type="EMBL" id="PSC76980.1"/>
    </source>
</evidence>
<gene>
    <name evidence="15" type="primary">g47</name>
    <name evidence="15" type="ORF">C2E20_0047</name>
</gene>
<evidence type="ECO:0000256" key="1">
    <source>
        <dbReference type="ARBA" id="ARBA00001936"/>
    </source>
</evidence>
<keyword evidence="8" id="KW-0443">Lipid metabolism</keyword>
<keyword evidence="11" id="KW-1208">Phospholipid metabolism</keyword>
<dbReference type="PANTHER" id="PTHR14269:SF62">
    <property type="entry name" value="CDP-DIACYLGLYCEROL--GLYCEROL-3-PHOSPHATE 3-PHOSPHATIDYLTRANSFERASE 1, CHLOROPLASTIC"/>
    <property type="match status" value="1"/>
</dbReference>
<dbReference type="NCBIfam" id="TIGR00560">
    <property type="entry name" value="pgsA"/>
    <property type="match status" value="1"/>
</dbReference>
<evidence type="ECO:0000256" key="11">
    <source>
        <dbReference type="ARBA" id="ARBA00023264"/>
    </source>
</evidence>
<evidence type="ECO:0000256" key="6">
    <source>
        <dbReference type="ARBA" id="ARBA00022692"/>
    </source>
</evidence>
<evidence type="ECO:0000256" key="10">
    <source>
        <dbReference type="ARBA" id="ARBA00023209"/>
    </source>
</evidence>
<dbReference type="GO" id="GO:0016020">
    <property type="term" value="C:membrane"/>
    <property type="evidence" value="ECO:0007669"/>
    <property type="project" value="UniProtKB-SubCell"/>
</dbReference>
<keyword evidence="16" id="KW-1185">Reference proteome</keyword>
<feature type="transmembrane region" description="Helical" evidence="14">
    <location>
        <begin position="267"/>
        <end position="287"/>
    </location>
</feature>
<evidence type="ECO:0000256" key="2">
    <source>
        <dbReference type="ARBA" id="ARBA00004141"/>
    </source>
</evidence>
<comment type="subcellular location">
    <subcellularLocation>
        <location evidence="2">Membrane</location>
        <topology evidence="2">Multi-pass membrane protein</topology>
    </subcellularLocation>
</comment>
<reference evidence="15 16" key="1">
    <citation type="journal article" date="2018" name="Plant J.">
        <title>Genome sequences of Chlorella sorokiniana UTEX 1602 and Micractinium conductrix SAG 241.80: implications to maltose excretion by a green alga.</title>
        <authorList>
            <person name="Arriola M.B."/>
            <person name="Velmurugan N."/>
            <person name="Zhang Y."/>
            <person name="Plunkett M.H."/>
            <person name="Hondzo H."/>
            <person name="Barney B.M."/>
        </authorList>
    </citation>
    <scope>NUCLEOTIDE SEQUENCE [LARGE SCALE GENOMIC DNA]</scope>
    <source>
        <strain evidence="15 16">SAG 241.80</strain>
    </source>
</reference>
<sequence>MLASSGRCLVTAELRPAPAAAAAPAAARRRRAPASAAQRATALPALQPPKHQQHAPLLGLQQQQIQQRRPRIAPVAAASSGGGSSSKSTTFTLPTLLTLARVAAIPALVAAWYSAAPWAPAACTALFVGASLTDYLDGYLARKLDASSAFGAFLDPVADKLMVATVMILMCTRPLPAGLAAGNTWLMPLVTCVVIGREITMSALREWAAALGPEAHSAVAVSWVGKWKTAAQMTSLTLLLLARQGPAAGGAVPPAALAAAGATGVPLLLVAALLTVWSLALYFAGLWRFF</sequence>
<evidence type="ECO:0000256" key="4">
    <source>
        <dbReference type="ARBA" id="ARBA00022516"/>
    </source>
</evidence>
<dbReference type="GO" id="GO:0006655">
    <property type="term" value="P:phosphatidylglycerol biosynthetic process"/>
    <property type="evidence" value="ECO:0007669"/>
    <property type="project" value="UniProtKB-ARBA"/>
</dbReference>
<evidence type="ECO:0000313" key="16">
    <source>
        <dbReference type="Proteomes" id="UP000239649"/>
    </source>
</evidence>
<dbReference type="OrthoDB" id="10020554at2759"/>